<comment type="catalytic activity">
    <reaction evidence="1">
        <text>Hydrolysis of terminal, non-reducing beta-D-mannose residues in beta-D-mannosides.</text>
        <dbReference type="EC" id="3.2.1.25"/>
    </reaction>
</comment>
<dbReference type="InterPro" id="IPR036156">
    <property type="entry name" value="Beta-gal/glucu_dom_sf"/>
</dbReference>
<keyword evidence="5 10" id="KW-0378">Hydrolase</keyword>
<dbReference type="InterPro" id="IPR054593">
    <property type="entry name" value="Beta-mannosidase-like_N2"/>
</dbReference>
<feature type="domain" description="Beta-mannosidase-like galactose-binding" evidence="9">
    <location>
        <begin position="8"/>
        <end position="172"/>
    </location>
</feature>
<dbReference type="InterPro" id="IPR050887">
    <property type="entry name" value="Beta-mannosidase_GH2"/>
</dbReference>
<dbReference type="SUPFAM" id="SSF49785">
    <property type="entry name" value="Galactose-binding domain-like"/>
    <property type="match status" value="1"/>
</dbReference>
<dbReference type="InterPro" id="IPR006102">
    <property type="entry name" value="Ig-like_GH2"/>
</dbReference>
<feature type="domain" description="Glycoside hydrolase family 2 immunoglobulin-like beta-sandwich" evidence="7">
    <location>
        <begin position="201"/>
        <end position="281"/>
    </location>
</feature>
<dbReference type="EMBL" id="JBHSAY010000035">
    <property type="protein sequence ID" value="MFC4136915.1"/>
    <property type="molecule type" value="Genomic_DNA"/>
</dbReference>
<dbReference type="InterPro" id="IPR017853">
    <property type="entry name" value="GH"/>
</dbReference>
<evidence type="ECO:0000256" key="5">
    <source>
        <dbReference type="ARBA" id="ARBA00022801"/>
    </source>
</evidence>
<dbReference type="Proteomes" id="UP001595816">
    <property type="component" value="Unassembled WGS sequence"/>
</dbReference>
<organism evidence="10 11">
    <name type="scientific">Hamadaea flava</name>
    <dbReference type="NCBI Taxonomy" id="1742688"/>
    <lineage>
        <taxon>Bacteria</taxon>
        <taxon>Bacillati</taxon>
        <taxon>Actinomycetota</taxon>
        <taxon>Actinomycetes</taxon>
        <taxon>Micromonosporales</taxon>
        <taxon>Micromonosporaceae</taxon>
        <taxon>Hamadaea</taxon>
    </lineage>
</organism>
<reference evidence="11" key="1">
    <citation type="journal article" date="2019" name="Int. J. Syst. Evol. Microbiol.">
        <title>The Global Catalogue of Microorganisms (GCM) 10K type strain sequencing project: providing services to taxonomists for standard genome sequencing and annotation.</title>
        <authorList>
            <consortium name="The Broad Institute Genomics Platform"/>
            <consortium name="The Broad Institute Genome Sequencing Center for Infectious Disease"/>
            <person name="Wu L."/>
            <person name="Ma J."/>
        </authorList>
    </citation>
    <scope>NUCLEOTIDE SEQUENCE [LARGE SCALE GENOMIC DNA]</scope>
    <source>
        <strain evidence="11">CGMCC 4.7289</strain>
    </source>
</reference>
<dbReference type="Gene3D" id="3.20.20.80">
    <property type="entry name" value="Glycosidases"/>
    <property type="match status" value="1"/>
</dbReference>
<evidence type="ECO:0000256" key="4">
    <source>
        <dbReference type="ARBA" id="ARBA00022729"/>
    </source>
</evidence>
<dbReference type="EC" id="3.2.1.25" evidence="3"/>
<evidence type="ECO:0000259" key="7">
    <source>
        <dbReference type="Pfam" id="PF00703"/>
    </source>
</evidence>
<dbReference type="PANTHER" id="PTHR43730">
    <property type="entry name" value="BETA-MANNOSIDASE"/>
    <property type="match status" value="1"/>
</dbReference>
<comment type="caution">
    <text evidence="10">The sequence shown here is derived from an EMBL/GenBank/DDBJ whole genome shotgun (WGS) entry which is preliminary data.</text>
</comment>
<dbReference type="Gene3D" id="2.60.40.10">
    <property type="entry name" value="Immunoglobulins"/>
    <property type="match status" value="1"/>
</dbReference>
<evidence type="ECO:0000256" key="3">
    <source>
        <dbReference type="ARBA" id="ARBA00012754"/>
    </source>
</evidence>
<dbReference type="InterPro" id="IPR013783">
    <property type="entry name" value="Ig-like_fold"/>
</dbReference>
<dbReference type="InterPro" id="IPR008979">
    <property type="entry name" value="Galactose-bd-like_sf"/>
</dbReference>
<evidence type="ECO:0000256" key="1">
    <source>
        <dbReference type="ARBA" id="ARBA00000829"/>
    </source>
</evidence>
<evidence type="ECO:0000256" key="6">
    <source>
        <dbReference type="ARBA" id="ARBA00023295"/>
    </source>
</evidence>
<accession>A0ABV8M1K3</accession>
<dbReference type="RefSeq" id="WP_253762093.1">
    <property type="nucleotide sequence ID" value="NZ_JAMZDZ010000001.1"/>
</dbReference>
<dbReference type="InterPro" id="IPR006103">
    <property type="entry name" value="Glyco_hydro_2_cat"/>
</dbReference>
<evidence type="ECO:0000259" key="8">
    <source>
        <dbReference type="Pfam" id="PF02836"/>
    </source>
</evidence>
<keyword evidence="4" id="KW-0732">Signal</keyword>
<evidence type="ECO:0000313" key="11">
    <source>
        <dbReference type="Proteomes" id="UP001595816"/>
    </source>
</evidence>
<keyword evidence="6" id="KW-0326">Glycosidase</keyword>
<proteinExistence type="inferred from homology"/>
<dbReference type="PANTHER" id="PTHR43730:SF1">
    <property type="entry name" value="BETA-MANNOSIDASE"/>
    <property type="match status" value="1"/>
</dbReference>
<dbReference type="Pfam" id="PF00703">
    <property type="entry name" value="Glyco_hydro_2"/>
    <property type="match status" value="1"/>
</dbReference>
<evidence type="ECO:0000256" key="2">
    <source>
        <dbReference type="ARBA" id="ARBA00007401"/>
    </source>
</evidence>
<dbReference type="Gene3D" id="2.60.120.260">
    <property type="entry name" value="Galactose-binding domain-like"/>
    <property type="match status" value="1"/>
</dbReference>
<dbReference type="GO" id="GO:0016787">
    <property type="term" value="F:hydrolase activity"/>
    <property type="evidence" value="ECO:0007669"/>
    <property type="project" value="UniProtKB-KW"/>
</dbReference>
<protein>
    <recommendedName>
        <fullName evidence="3">beta-mannosidase</fullName>
        <ecNumber evidence="3">3.2.1.25</ecNumber>
    </recommendedName>
</protein>
<dbReference type="SUPFAM" id="SSF51445">
    <property type="entry name" value="(Trans)glycosidases"/>
    <property type="match status" value="1"/>
</dbReference>
<dbReference type="Pfam" id="PF02836">
    <property type="entry name" value="Glyco_hydro_2_C"/>
    <property type="match status" value="1"/>
</dbReference>
<evidence type="ECO:0000313" key="10">
    <source>
        <dbReference type="EMBL" id="MFC4136915.1"/>
    </source>
</evidence>
<name>A0ABV8M1K3_9ACTN</name>
<gene>
    <name evidence="10" type="ORF">ACFOZ4_40455</name>
</gene>
<evidence type="ECO:0000259" key="9">
    <source>
        <dbReference type="Pfam" id="PF22666"/>
    </source>
</evidence>
<keyword evidence="11" id="KW-1185">Reference proteome</keyword>
<comment type="similarity">
    <text evidence="2">Belongs to the glycosyl hydrolase 2 family.</text>
</comment>
<dbReference type="SUPFAM" id="SSF49303">
    <property type="entry name" value="beta-Galactosidase/glucuronidase domain"/>
    <property type="match status" value="1"/>
</dbReference>
<dbReference type="Pfam" id="PF22666">
    <property type="entry name" value="Glyco_hydro_2_N2"/>
    <property type="match status" value="1"/>
</dbReference>
<feature type="domain" description="Glycoside hydrolase family 2 catalytic" evidence="8">
    <location>
        <begin position="300"/>
        <end position="452"/>
    </location>
</feature>
<sequence length="792" mass="88226">MTALDGPWTLHGDALDGPVPATVPGCVHTDLLAAGLIDDPFLGENEPKTAWIGRSAWAYQLDFDWSDAGDQRADLVCAGLDTIASVTLNGVTLGDTRNMHRSYRFDAREALREGRNRLEVRFADVYQYTDELREQLGDRPNSYPEPFNFVRKMACNFGWDWGPTLVTAGIWRPIGLETWSVARLAEVRPLVTLRDGIGLVEVHVRAERASSAPLTLTAAVGEHRAEVQLIDSDQGLVRLEVPDPARWWPRGYGEPTLHDLTVTLTDGDRELEVWQRRIGFRDLRLDTTPDESGSAFTLVVNDVPVFVRGVNWIPEDAFITRVDRSRYAARLADACVANVNLIRVWGGGIYESEDFYDLCDELGLLVEQDFLFACAAYPEEQPLWSEVEAEAREQVARLTPHPSLVMWVGNNENVWGWRDWGWQADLGDRTWGSGYYFELLPSIVAELDPTRPYWPASPYSGGPFTGAADRHPNDPAYGSTHIWDVWNTHDYTHYRSYKPRFVAEFGFQAPAAYSTLDRAQALAGPALTAHQKAGGGDGKLQRALDEHFGDVQGFDDWHYLTQVNQARAIQLGVEWFRSLRPHCMGTIVWQLNDCWPVISWSAVDGDGRRKPLWYALSRSYADRLLTFQPDGLVAVNETSSEWPLRLPVRRMSLAGEQLATADVDLVVPARGAVTIPLADSVGEPGPDECLVAGNAWWFSGRDKDLAYPAAAYEATASRVEDDVLVTVIAETFLRDLCLFADRVHPAATVDEQLVTLLPGDSFTFRVSGLPLDAAVDELTAAPVLRCVNDRVG</sequence>